<gene>
    <name evidence="5" type="ORF">B0T19DRAFT_482098</name>
</gene>
<dbReference type="Proteomes" id="UP001286456">
    <property type="component" value="Unassembled WGS sequence"/>
</dbReference>
<dbReference type="InterPro" id="IPR012336">
    <property type="entry name" value="Thioredoxin-like_fold"/>
</dbReference>
<dbReference type="InterPro" id="IPR036282">
    <property type="entry name" value="Glutathione-S-Trfase_C_sf"/>
</dbReference>
<dbReference type="SFLD" id="SFLDG01200">
    <property type="entry name" value="SUF1.1"/>
    <property type="match status" value="1"/>
</dbReference>
<dbReference type="GO" id="GO:0005737">
    <property type="term" value="C:cytoplasm"/>
    <property type="evidence" value="ECO:0007669"/>
    <property type="project" value="TreeGrafter"/>
</dbReference>
<reference evidence="5" key="1">
    <citation type="journal article" date="2023" name="Mol. Phylogenet. Evol.">
        <title>Genome-scale phylogeny and comparative genomics of the fungal order Sordariales.</title>
        <authorList>
            <person name="Hensen N."/>
            <person name="Bonometti L."/>
            <person name="Westerberg I."/>
            <person name="Brannstrom I.O."/>
            <person name="Guillou S."/>
            <person name="Cros-Aarteil S."/>
            <person name="Calhoun S."/>
            <person name="Haridas S."/>
            <person name="Kuo A."/>
            <person name="Mondo S."/>
            <person name="Pangilinan J."/>
            <person name="Riley R."/>
            <person name="LaButti K."/>
            <person name="Andreopoulos B."/>
            <person name="Lipzen A."/>
            <person name="Chen C."/>
            <person name="Yan M."/>
            <person name="Daum C."/>
            <person name="Ng V."/>
            <person name="Clum A."/>
            <person name="Steindorff A."/>
            <person name="Ohm R.A."/>
            <person name="Martin F."/>
            <person name="Silar P."/>
            <person name="Natvig D.O."/>
            <person name="Lalanne C."/>
            <person name="Gautier V."/>
            <person name="Ament-Velasquez S.L."/>
            <person name="Kruys A."/>
            <person name="Hutchinson M.I."/>
            <person name="Powell A.J."/>
            <person name="Barry K."/>
            <person name="Miller A.N."/>
            <person name="Grigoriev I.V."/>
            <person name="Debuchy R."/>
            <person name="Gladieux P."/>
            <person name="Hiltunen Thoren M."/>
            <person name="Johannesson H."/>
        </authorList>
    </citation>
    <scope>NUCLEOTIDE SEQUENCE</scope>
    <source>
        <strain evidence="5">SMH4131-1</strain>
    </source>
</reference>
<dbReference type="Pfam" id="PF17171">
    <property type="entry name" value="GST_C_6"/>
    <property type="match status" value="1"/>
</dbReference>
<feature type="domain" description="Thioredoxin-like fold" evidence="4">
    <location>
        <begin position="96"/>
        <end position="153"/>
    </location>
</feature>
<evidence type="ECO:0000313" key="6">
    <source>
        <dbReference type="Proteomes" id="UP001286456"/>
    </source>
</evidence>
<dbReference type="Pfam" id="PF17172">
    <property type="entry name" value="GST_N_4"/>
    <property type="match status" value="2"/>
</dbReference>
<evidence type="ECO:0008006" key="7">
    <source>
        <dbReference type="Google" id="ProtNLM"/>
    </source>
</evidence>
<protein>
    <recommendedName>
        <fullName evidence="7">Glutathione S-transferase</fullName>
    </recommendedName>
</protein>
<evidence type="ECO:0000259" key="3">
    <source>
        <dbReference type="Pfam" id="PF17171"/>
    </source>
</evidence>
<evidence type="ECO:0000313" key="5">
    <source>
        <dbReference type="EMBL" id="KAK3331642.1"/>
    </source>
</evidence>
<dbReference type="PANTHER" id="PTHR12289:SF41">
    <property type="entry name" value="FAILED AXON CONNECTIONS-RELATED"/>
    <property type="match status" value="1"/>
</dbReference>
<evidence type="ECO:0000256" key="2">
    <source>
        <dbReference type="ARBA" id="ARBA00007409"/>
    </source>
</evidence>
<sequence length="294" mass="32419">MHAPTTPLGTMTPAKITLYRVLQGPGASKHVWSPFVNKLETRLRLAGVPYRLAEGSMRQAPRGKIPYISLDLNPDSVTGTGSENCTGTGTGTGAGGEMLGDTSLITKRLCAEGVMADLNKGLSGRERAVDCAVRALLEERLVFFLTRERWIDNYTTMRAGALSALPWLMQFIVGNLAYANVKRTLYGQGTGRYTDDEVRDMKREAWESLDALLSDARTKKGLGGADREGPFWVLGREEPTEADATVYGFVVASLICPAAPETQKMVRSFPVLVDYARRIHARYFSDYDLWEDEV</sequence>
<organism evidence="5 6">
    <name type="scientific">Cercophora scortea</name>
    <dbReference type="NCBI Taxonomy" id="314031"/>
    <lineage>
        <taxon>Eukaryota</taxon>
        <taxon>Fungi</taxon>
        <taxon>Dikarya</taxon>
        <taxon>Ascomycota</taxon>
        <taxon>Pezizomycotina</taxon>
        <taxon>Sordariomycetes</taxon>
        <taxon>Sordariomycetidae</taxon>
        <taxon>Sordariales</taxon>
        <taxon>Lasiosphaeriaceae</taxon>
        <taxon>Cercophora</taxon>
    </lineage>
</organism>
<feature type="domain" description="Thioredoxin-like fold" evidence="4">
    <location>
        <begin position="34"/>
        <end position="75"/>
    </location>
</feature>
<comment type="caution">
    <text evidence="5">The sequence shown here is derived from an EMBL/GenBank/DDBJ whole genome shotgun (WGS) entry which is preliminary data.</text>
</comment>
<name>A0AAE0IUW5_9PEZI</name>
<dbReference type="AlphaFoldDB" id="A0AAE0IUW5"/>
<dbReference type="PANTHER" id="PTHR12289">
    <property type="entry name" value="METAXIN RELATED"/>
    <property type="match status" value="1"/>
</dbReference>
<accession>A0AAE0IUW5</accession>
<reference evidence="5" key="2">
    <citation type="submission" date="2023-06" db="EMBL/GenBank/DDBJ databases">
        <authorList>
            <consortium name="Lawrence Berkeley National Laboratory"/>
            <person name="Haridas S."/>
            <person name="Hensen N."/>
            <person name="Bonometti L."/>
            <person name="Westerberg I."/>
            <person name="Brannstrom I.O."/>
            <person name="Guillou S."/>
            <person name="Cros-Aarteil S."/>
            <person name="Calhoun S."/>
            <person name="Kuo A."/>
            <person name="Mondo S."/>
            <person name="Pangilinan J."/>
            <person name="Riley R."/>
            <person name="Labutti K."/>
            <person name="Andreopoulos B."/>
            <person name="Lipzen A."/>
            <person name="Chen C."/>
            <person name="Yanf M."/>
            <person name="Daum C."/>
            <person name="Ng V."/>
            <person name="Clum A."/>
            <person name="Steindorff A."/>
            <person name="Ohm R."/>
            <person name="Martin F."/>
            <person name="Silar P."/>
            <person name="Natvig D."/>
            <person name="Lalanne C."/>
            <person name="Gautier V."/>
            <person name="Ament-Velasquez S.L."/>
            <person name="Kruys A."/>
            <person name="Hutchinson M.I."/>
            <person name="Powell A.J."/>
            <person name="Barry K."/>
            <person name="Miller A.N."/>
            <person name="Grigoriev I.V."/>
            <person name="Debuchy R."/>
            <person name="Gladieux P."/>
            <person name="Thoren M.H."/>
            <person name="Johannesson H."/>
        </authorList>
    </citation>
    <scope>NUCLEOTIDE SEQUENCE</scope>
    <source>
        <strain evidence="5">SMH4131-1</strain>
    </source>
</reference>
<dbReference type="SUPFAM" id="SSF47616">
    <property type="entry name" value="GST C-terminal domain-like"/>
    <property type="match status" value="1"/>
</dbReference>
<comment type="similarity">
    <text evidence="1">Belongs to the FAX family.</text>
</comment>
<feature type="domain" description="Metaxin glutathione S-transferase" evidence="3">
    <location>
        <begin position="232"/>
        <end position="279"/>
    </location>
</feature>
<proteinExistence type="inferred from homology"/>
<dbReference type="InterPro" id="IPR050931">
    <property type="entry name" value="Mito_Protein_Transport_Metaxin"/>
</dbReference>
<dbReference type="InterPro" id="IPR033468">
    <property type="entry name" value="Metaxin_GST"/>
</dbReference>
<evidence type="ECO:0000256" key="1">
    <source>
        <dbReference type="ARBA" id="ARBA00006475"/>
    </source>
</evidence>
<dbReference type="InterPro" id="IPR026928">
    <property type="entry name" value="FAX/IsoI-like"/>
</dbReference>
<dbReference type="CDD" id="cd03193">
    <property type="entry name" value="GST_C_Metaxin"/>
    <property type="match status" value="1"/>
</dbReference>
<evidence type="ECO:0000259" key="4">
    <source>
        <dbReference type="Pfam" id="PF17172"/>
    </source>
</evidence>
<dbReference type="InterPro" id="IPR040079">
    <property type="entry name" value="Glutathione_S-Trfase"/>
</dbReference>
<dbReference type="SFLD" id="SFLDG01180">
    <property type="entry name" value="SUF1"/>
    <property type="match status" value="1"/>
</dbReference>
<keyword evidence="6" id="KW-1185">Reference proteome</keyword>
<comment type="similarity">
    <text evidence="2">Belongs to the GST superfamily.</text>
</comment>
<dbReference type="SFLD" id="SFLDS00019">
    <property type="entry name" value="Glutathione_Transferase_(cytos"/>
    <property type="match status" value="1"/>
</dbReference>
<dbReference type="EMBL" id="JAUEPO010000002">
    <property type="protein sequence ID" value="KAK3331642.1"/>
    <property type="molecule type" value="Genomic_DNA"/>
</dbReference>